<comment type="caution">
    <text evidence="1">The sequence shown here is derived from an EMBL/GenBank/DDBJ whole genome shotgun (WGS) entry which is preliminary data.</text>
</comment>
<dbReference type="Proteomes" id="UP001642409">
    <property type="component" value="Unassembled WGS sequence"/>
</dbReference>
<evidence type="ECO:0000313" key="2">
    <source>
        <dbReference type="EMBL" id="CAL6041056.1"/>
    </source>
</evidence>
<sequence length="132" mass="15203">MFENNPFNKNSAPKSQRKIAMSPLRSYNSLLQNNNSKLSVGTPKTSNVPSKVFEPQQIITNNRNINQVLYQIQDRKQMKENGTLYGNKQSELNMIELISSSEDDVDFTRLRAGQIINESKQMFDDIFDLNEQ</sequence>
<proteinExistence type="predicted"/>
<name>A0AA86PRG4_9EUKA</name>
<dbReference type="EMBL" id="CATOUU010000714">
    <property type="protein sequence ID" value="CAI9943371.1"/>
    <property type="molecule type" value="Genomic_DNA"/>
</dbReference>
<evidence type="ECO:0000313" key="1">
    <source>
        <dbReference type="EMBL" id="CAI9943371.1"/>
    </source>
</evidence>
<dbReference type="AlphaFoldDB" id="A0AA86PRG4"/>
<reference evidence="2 3" key="2">
    <citation type="submission" date="2024-07" db="EMBL/GenBank/DDBJ databases">
        <authorList>
            <person name="Akdeniz Z."/>
        </authorList>
    </citation>
    <scope>NUCLEOTIDE SEQUENCE [LARGE SCALE GENOMIC DNA]</scope>
</reference>
<dbReference type="EMBL" id="CAXDID020000147">
    <property type="protein sequence ID" value="CAL6041056.1"/>
    <property type="molecule type" value="Genomic_DNA"/>
</dbReference>
<accession>A0AA86PRG4</accession>
<keyword evidence="3" id="KW-1185">Reference proteome</keyword>
<organism evidence="1">
    <name type="scientific">Hexamita inflata</name>
    <dbReference type="NCBI Taxonomy" id="28002"/>
    <lineage>
        <taxon>Eukaryota</taxon>
        <taxon>Metamonada</taxon>
        <taxon>Diplomonadida</taxon>
        <taxon>Hexamitidae</taxon>
        <taxon>Hexamitinae</taxon>
        <taxon>Hexamita</taxon>
    </lineage>
</organism>
<reference evidence="1" key="1">
    <citation type="submission" date="2023-06" db="EMBL/GenBank/DDBJ databases">
        <authorList>
            <person name="Kurt Z."/>
        </authorList>
    </citation>
    <scope>NUCLEOTIDE SEQUENCE</scope>
</reference>
<protein>
    <submittedName>
        <fullName evidence="2">Hypothetical_protein</fullName>
    </submittedName>
</protein>
<gene>
    <name evidence="1" type="ORF">HINF_LOCUS31016</name>
    <name evidence="2" type="ORF">HINF_LOCUS38709</name>
</gene>
<evidence type="ECO:0000313" key="3">
    <source>
        <dbReference type="Proteomes" id="UP001642409"/>
    </source>
</evidence>